<dbReference type="AlphaFoldDB" id="M1CAN1"/>
<dbReference type="InParanoid" id="M1CAN1"/>
<evidence type="ECO:0000313" key="2">
    <source>
        <dbReference type="EnsemblPlants" id="PGSC0003DMT400063419"/>
    </source>
</evidence>
<reference evidence="3" key="1">
    <citation type="journal article" date="2011" name="Nature">
        <title>Genome sequence and analysis of the tuber crop potato.</title>
        <authorList>
            <consortium name="The Potato Genome Sequencing Consortium"/>
        </authorList>
    </citation>
    <scope>NUCLEOTIDE SEQUENCE [LARGE SCALE GENOMIC DNA]</scope>
    <source>
        <strain evidence="3">cv. DM1-3 516 R44</strain>
    </source>
</reference>
<name>M1CAN1_SOLTU</name>
<protein>
    <submittedName>
        <fullName evidence="2">Uncharacterized protein</fullName>
    </submittedName>
</protein>
<dbReference type="PaxDb" id="4113-PGSC0003DMT400063419"/>
<keyword evidence="3" id="KW-1185">Reference proteome</keyword>
<evidence type="ECO:0000313" key="3">
    <source>
        <dbReference type="Proteomes" id="UP000011115"/>
    </source>
</evidence>
<feature type="region of interest" description="Disordered" evidence="1">
    <location>
        <begin position="1"/>
        <end position="21"/>
    </location>
</feature>
<reference evidence="2" key="2">
    <citation type="submission" date="2015-06" db="UniProtKB">
        <authorList>
            <consortium name="EnsemblPlants"/>
        </authorList>
    </citation>
    <scope>IDENTIFICATION</scope>
    <source>
        <strain evidence="2">DM1-3 516 R44</strain>
    </source>
</reference>
<sequence length="92" mass="10173">MENKEGSFGGSWLHRSGSDGCSSVRGFLASSSSIRGRRVGAGGGLEVSWWLFPVTFSPEKGEKRRVFGGCVMGLVWRLFGWWFESGFWSEMG</sequence>
<proteinExistence type="predicted"/>
<dbReference type="Gramene" id="PGSC0003DMT400063419">
    <property type="protein sequence ID" value="PGSC0003DMT400063419"/>
    <property type="gene ID" value="PGSC0003DMG400024671"/>
</dbReference>
<dbReference type="Proteomes" id="UP000011115">
    <property type="component" value="Unassembled WGS sequence"/>
</dbReference>
<accession>M1CAN1</accession>
<dbReference type="HOGENOM" id="CLU_2417504_0_0_1"/>
<organism evidence="2 3">
    <name type="scientific">Solanum tuberosum</name>
    <name type="common">Potato</name>
    <dbReference type="NCBI Taxonomy" id="4113"/>
    <lineage>
        <taxon>Eukaryota</taxon>
        <taxon>Viridiplantae</taxon>
        <taxon>Streptophyta</taxon>
        <taxon>Embryophyta</taxon>
        <taxon>Tracheophyta</taxon>
        <taxon>Spermatophyta</taxon>
        <taxon>Magnoliopsida</taxon>
        <taxon>eudicotyledons</taxon>
        <taxon>Gunneridae</taxon>
        <taxon>Pentapetalae</taxon>
        <taxon>asterids</taxon>
        <taxon>lamiids</taxon>
        <taxon>Solanales</taxon>
        <taxon>Solanaceae</taxon>
        <taxon>Solanoideae</taxon>
        <taxon>Solaneae</taxon>
        <taxon>Solanum</taxon>
    </lineage>
</organism>
<dbReference type="EnsemblPlants" id="PGSC0003DMT400063419">
    <property type="protein sequence ID" value="PGSC0003DMT400063419"/>
    <property type="gene ID" value="PGSC0003DMG400024671"/>
</dbReference>
<evidence type="ECO:0000256" key="1">
    <source>
        <dbReference type="SAM" id="MobiDB-lite"/>
    </source>
</evidence>